<feature type="non-terminal residue" evidence="2">
    <location>
        <position position="159"/>
    </location>
</feature>
<feature type="non-terminal residue" evidence="2">
    <location>
        <position position="1"/>
    </location>
</feature>
<feature type="region of interest" description="Disordered" evidence="1">
    <location>
        <begin position="94"/>
        <end position="159"/>
    </location>
</feature>
<feature type="compositionally biased region" description="Low complexity" evidence="1">
    <location>
        <begin position="1"/>
        <end position="19"/>
    </location>
</feature>
<organism evidence="2 3">
    <name type="scientific">Aduncisulcus paluster</name>
    <dbReference type="NCBI Taxonomy" id="2918883"/>
    <lineage>
        <taxon>Eukaryota</taxon>
        <taxon>Metamonada</taxon>
        <taxon>Carpediemonas-like organisms</taxon>
        <taxon>Aduncisulcus</taxon>
    </lineage>
</organism>
<feature type="compositionally biased region" description="Basic and acidic residues" evidence="1">
    <location>
        <begin position="95"/>
        <end position="107"/>
    </location>
</feature>
<dbReference type="EMBL" id="BQXS01007827">
    <property type="protein sequence ID" value="GKT28586.1"/>
    <property type="molecule type" value="Genomic_DNA"/>
</dbReference>
<evidence type="ECO:0000256" key="1">
    <source>
        <dbReference type="SAM" id="MobiDB-lite"/>
    </source>
</evidence>
<keyword evidence="3" id="KW-1185">Reference proteome</keyword>
<comment type="caution">
    <text evidence="2">The sequence shown here is derived from an EMBL/GenBank/DDBJ whole genome shotgun (WGS) entry which is preliminary data.</text>
</comment>
<accession>A0ABQ5K7R8</accession>
<evidence type="ECO:0000313" key="2">
    <source>
        <dbReference type="EMBL" id="GKT28586.1"/>
    </source>
</evidence>
<reference evidence="2" key="1">
    <citation type="submission" date="2022-03" db="EMBL/GenBank/DDBJ databases">
        <title>Draft genome sequence of Aduncisulcus paluster, a free-living microaerophilic Fornicata.</title>
        <authorList>
            <person name="Yuyama I."/>
            <person name="Kume K."/>
            <person name="Tamura T."/>
            <person name="Inagaki Y."/>
            <person name="Hashimoto T."/>
        </authorList>
    </citation>
    <scope>NUCLEOTIDE SEQUENCE</scope>
    <source>
        <strain evidence="2">NY0171</strain>
    </source>
</reference>
<feature type="compositionally biased region" description="Basic and acidic residues" evidence="1">
    <location>
        <begin position="116"/>
        <end position="159"/>
    </location>
</feature>
<sequence length="159" mass="17729">VSQPPSSQIPSSSIPSSSILPPPTTKEKERSKAQASSNVFDFFNTPLISDSDMVGRRELAPEKEEIGVQPPLDADISSSVVNLVSLNPSIVTMGPEKKADSHHKEATDTESTLSALDREMIEFKAKSMRELEEEEAMKQKNEAEERKERERREEEEGKM</sequence>
<gene>
    <name evidence="2" type="ORF">ADUPG1_004988</name>
</gene>
<protein>
    <submittedName>
        <fullName evidence="2">Uncharacterized protein</fullName>
    </submittedName>
</protein>
<evidence type="ECO:0000313" key="3">
    <source>
        <dbReference type="Proteomes" id="UP001057375"/>
    </source>
</evidence>
<dbReference type="Proteomes" id="UP001057375">
    <property type="component" value="Unassembled WGS sequence"/>
</dbReference>
<feature type="region of interest" description="Disordered" evidence="1">
    <location>
        <begin position="1"/>
        <end position="37"/>
    </location>
</feature>
<proteinExistence type="predicted"/>
<name>A0ABQ5K7R8_9EUKA</name>